<organism evidence="1 2">
    <name type="scientific">Periconia digitata</name>
    <dbReference type="NCBI Taxonomy" id="1303443"/>
    <lineage>
        <taxon>Eukaryota</taxon>
        <taxon>Fungi</taxon>
        <taxon>Dikarya</taxon>
        <taxon>Ascomycota</taxon>
        <taxon>Pezizomycotina</taxon>
        <taxon>Dothideomycetes</taxon>
        <taxon>Pleosporomycetidae</taxon>
        <taxon>Pleosporales</taxon>
        <taxon>Massarineae</taxon>
        <taxon>Periconiaceae</taxon>
        <taxon>Periconia</taxon>
    </lineage>
</organism>
<comment type="caution">
    <text evidence="1">The sequence shown here is derived from an EMBL/GenBank/DDBJ whole genome shotgun (WGS) entry which is preliminary data.</text>
</comment>
<dbReference type="EMBL" id="CAOQHR010000005">
    <property type="protein sequence ID" value="CAI6334787.1"/>
    <property type="molecule type" value="Genomic_DNA"/>
</dbReference>
<gene>
    <name evidence="1" type="ORF">PDIGIT_LOCUS7855</name>
</gene>
<evidence type="ECO:0000313" key="2">
    <source>
        <dbReference type="Proteomes" id="UP001152607"/>
    </source>
</evidence>
<evidence type="ECO:0000313" key="1">
    <source>
        <dbReference type="EMBL" id="CAI6334787.1"/>
    </source>
</evidence>
<proteinExistence type="predicted"/>
<sequence>MRSSLVNKSRVQPLALRLCQDVSESFARLVKCKSPPDSNRVSDCACAESTHIGQTSFSG</sequence>
<protein>
    <submittedName>
        <fullName evidence="1">Uncharacterized protein</fullName>
    </submittedName>
</protein>
<reference evidence="1" key="1">
    <citation type="submission" date="2023-01" db="EMBL/GenBank/DDBJ databases">
        <authorList>
            <person name="Van Ghelder C."/>
            <person name="Rancurel C."/>
        </authorList>
    </citation>
    <scope>NUCLEOTIDE SEQUENCE</scope>
    <source>
        <strain evidence="1">CNCM I-4278</strain>
    </source>
</reference>
<dbReference type="Proteomes" id="UP001152607">
    <property type="component" value="Unassembled WGS sequence"/>
</dbReference>
<name>A0A9W4UHG9_9PLEO</name>
<keyword evidence="2" id="KW-1185">Reference proteome</keyword>
<dbReference type="AlphaFoldDB" id="A0A9W4UHG9"/>
<accession>A0A9W4UHG9</accession>